<comment type="similarity">
    <text evidence="1">Belongs to the cytochrome P450 family.</text>
</comment>
<reference evidence="7 8" key="1">
    <citation type="journal article" date="2019" name="Genome Biol. Evol.">
        <title>Insights into the evolution of the New World diploid cottons (Gossypium, subgenus Houzingenia) based on genome sequencing.</title>
        <authorList>
            <person name="Grover C.E."/>
            <person name="Arick M.A. 2nd"/>
            <person name="Thrash A."/>
            <person name="Conover J.L."/>
            <person name="Sanders W.S."/>
            <person name="Peterson D.G."/>
            <person name="Frelichowski J.E."/>
            <person name="Scheffler J.A."/>
            <person name="Scheffler B.E."/>
            <person name="Wendel J.F."/>
        </authorList>
    </citation>
    <scope>NUCLEOTIDE SEQUENCE [LARGE SCALE GENOMIC DNA]</scope>
    <source>
        <strain evidence="7">6</strain>
        <tissue evidence="7">Leaf</tissue>
    </source>
</reference>
<evidence type="ECO:0000256" key="2">
    <source>
        <dbReference type="ARBA" id="ARBA00022617"/>
    </source>
</evidence>
<dbReference type="GO" id="GO:0020037">
    <property type="term" value="F:heme binding"/>
    <property type="evidence" value="ECO:0007669"/>
    <property type="project" value="InterPro"/>
</dbReference>
<dbReference type="PANTHER" id="PTHR47955">
    <property type="entry name" value="CYTOCHROME P450 FAMILY 71 PROTEIN"/>
    <property type="match status" value="1"/>
</dbReference>
<keyword evidence="4" id="KW-0560">Oxidoreductase</keyword>
<dbReference type="Gene3D" id="1.10.630.10">
    <property type="entry name" value="Cytochrome P450"/>
    <property type="match status" value="1"/>
</dbReference>
<dbReference type="GO" id="GO:0005506">
    <property type="term" value="F:iron ion binding"/>
    <property type="evidence" value="ECO:0007669"/>
    <property type="project" value="InterPro"/>
</dbReference>
<name>A0A7J9IPK8_9ROSI</name>
<evidence type="ECO:0000256" key="4">
    <source>
        <dbReference type="ARBA" id="ARBA00023002"/>
    </source>
</evidence>
<organism evidence="7 8">
    <name type="scientific">Gossypium armourianum</name>
    <dbReference type="NCBI Taxonomy" id="34283"/>
    <lineage>
        <taxon>Eukaryota</taxon>
        <taxon>Viridiplantae</taxon>
        <taxon>Streptophyta</taxon>
        <taxon>Embryophyta</taxon>
        <taxon>Tracheophyta</taxon>
        <taxon>Spermatophyta</taxon>
        <taxon>Magnoliopsida</taxon>
        <taxon>eudicotyledons</taxon>
        <taxon>Gunneridae</taxon>
        <taxon>Pentapetalae</taxon>
        <taxon>rosids</taxon>
        <taxon>malvids</taxon>
        <taxon>Malvales</taxon>
        <taxon>Malvaceae</taxon>
        <taxon>Malvoideae</taxon>
        <taxon>Gossypium</taxon>
    </lineage>
</organism>
<sequence length="119" mass="13466">MDNQFKMLPLSFTFLVFIFMVLKLWMRSKKKDSPKNLPPAPLKLPLIGHLHLLMVSLPHHRLTELAKRHGSLMHLQLGELSHIVVSSPEAAKEAASKSLHIGAVKYETCTIIPLNQRRG</sequence>
<dbReference type="GO" id="GO:0016705">
    <property type="term" value="F:oxidoreductase activity, acting on paired donors, with incorporation or reduction of molecular oxygen"/>
    <property type="evidence" value="ECO:0007669"/>
    <property type="project" value="InterPro"/>
</dbReference>
<protein>
    <recommendedName>
        <fullName evidence="9">Premnaspirodiene oxygenase-like</fullName>
    </recommendedName>
</protein>
<evidence type="ECO:0000313" key="8">
    <source>
        <dbReference type="Proteomes" id="UP000593575"/>
    </source>
</evidence>
<evidence type="ECO:0008006" key="9">
    <source>
        <dbReference type="Google" id="ProtNLM"/>
    </source>
</evidence>
<accession>A0A7J9IPK8</accession>
<feature type="non-terminal residue" evidence="7">
    <location>
        <position position="1"/>
    </location>
</feature>
<dbReference type="PANTHER" id="PTHR47955:SF8">
    <property type="entry name" value="CYTOCHROME P450 71D11-LIKE"/>
    <property type="match status" value="1"/>
</dbReference>
<evidence type="ECO:0000256" key="1">
    <source>
        <dbReference type="ARBA" id="ARBA00010617"/>
    </source>
</evidence>
<keyword evidence="6" id="KW-0812">Transmembrane</keyword>
<keyword evidence="3" id="KW-0479">Metal-binding</keyword>
<dbReference type="EMBL" id="JABFAE010000002">
    <property type="protein sequence ID" value="MBA0823115.1"/>
    <property type="molecule type" value="Genomic_DNA"/>
</dbReference>
<proteinExistence type="inferred from homology"/>
<gene>
    <name evidence="7" type="ORF">Goarm_019867</name>
</gene>
<keyword evidence="2" id="KW-0349">Heme</keyword>
<keyword evidence="6" id="KW-1133">Transmembrane helix</keyword>
<dbReference type="SUPFAM" id="SSF48264">
    <property type="entry name" value="Cytochrome P450"/>
    <property type="match status" value="1"/>
</dbReference>
<feature type="transmembrane region" description="Helical" evidence="6">
    <location>
        <begin position="6"/>
        <end position="26"/>
    </location>
</feature>
<dbReference type="Proteomes" id="UP000593575">
    <property type="component" value="Unassembled WGS sequence"/>
</dbReference>
<keyword evidence="5" id="KW-0408">Iron</keyword>
<dbReference type="InterPro" id="IPR001128">
    <property type="entry name" value="Cyt_P450"/>
</dbReference>
<dbReference type="InterPro" id="IPR036396">
    <property type="entry name" value="Cyt_P450_sf"/>
</dbReference>
<keyword evidence="6" id="KW-0472">Membrane</keyword>
<evidence type="ECO:0000313" key="7">
    <source>
        <dbReference type="EMBL" id="MBA0823115.1"/>
    </source>
</evidence>
<comment type="caution">
    <text evidence="7">The sequence shown here is derived from an EMBL/GenBank/DDBJ whole genome shotgun (WGS) entry which is preliminary data.</text>
</comment>
<keyword evidence="8" id="KW-1185">Reference proteome</keyword>
<evidence type="ECO:0000256" key="6">
    <source>
        <dbReference type="SAM" id="Phobius"/>
    </source>
</evidence>
<dbReference type="Pfam" id="PF00067">
    <property type="entry name" value="p450"/>
    <property type="match status" value="1"/>
</dbReference>
<dbReference type="GO" id="GO:0004497">
    <property type="term" value="F:monooxygenase activity"/>
    <property type="evidence" value="ECO:0007669"/>
    <property type="project" value="InterPro"/>
</dbReference>
<evidence type="ECO:0000256" key="5">
    <source>
        <dbReference type="ARBA" id="ARBA00023004"/>
    </source>
</evidence>
<dbReference type="AlphaFoldDB" id="A0A7J9IPK8"/>
<evidence type="ECO:0000256" key="3">
    <source>
        <dbReference type="ARBA" id="ARBA00022723"/>
    </source>
</evidence>